<dbReference type="Proteomes" id="UP001413721">
    <property type="component" value="Unassembled WGS sequence"/>
</dbReference>
<sequence>MRITGSDSRGTILDSHPVSAERLDRLAAAPDTAQTLPSGPVLLDDAGWQALRRICANADTGSDPGPDGTNGPVRRSDKQNRP</sequence>
<gene>
    <name evidence="2" type="ORF">WG926_16940</name>
</gene>
<feature type="region of interest" description="Disordered" evidence="1">
    <location>
        <begin position="56"/>
        <end position="82"/>
    </location>
</feature>
<protein>
    <submittedName>
        <fullName evidence="2">Uncharacterized protein</fullName>
    </submittedName>
</protein>
<name>A0ABU9YMG8_9PROT</name>
<dbReference type="EMBL" id="JBBKTW010000006">
    <property type="protein sequence ID" value="MEN2990007.1"/>
    <property type="molecule type" value="Genomic_DNA"/>
</dbReference>
<evidence type="ECO:0000313" key="3">
    <source>
        <dbReference type="Proteomes" id="UP001413721"/>
    </source>
</evidence>
<comment type="caution">
    <text evidence="2">The sequence shown here is derived from an EMBL/GenBank/DDBJ whole genome shotgun (WGS) entry which is preliminary data.</text>
</comment>
<reference evidence="2 3" key="1">
    <citation type="submission" date="2024-03" db="EMBL/GenBank/DDBJ databases">
        <title>High-quality draft genome sequencing of Tistrella sp. BH-R2-4.</title>
        <authorList>
            <person name="Dong C."/>
        </authorList>
    </citation>
    <scope>NUCLEOTIDE SEQUENCE [LARGE SCALE GENOMIC DNA]</scope>
    <source>
        <strain evidence="2 3">BH-R2-4</strain>
    </source>
</reference>
<accession>A0ABU9YMG8</accession>
<evidence type="ECO:0000256" key="1">
    <source>
        <dbReference type="SAM" id="MobiDB-lite"/>
    </source>
</evidence>
<organism evidence="2 3">
    <name type="scientific">Tistrella arctica</name>
    <dbReference type="NCBI Taxonomy" id="3133430"/>
    <lineage>
        <taxon>Bacteria</taxon>
        <taxon>Pseudomonadati</taxon>
        <taxon>Pseudomonadota</taxon>
        <taxon>Alphaproteobacteria</taxon>
        <taxon>Geminicoccales</taxon>
        <taxon>Geminicoccaceae</taxon>
        <taxon>Tistrella</taxon>
    </lineage>
</organism>
<dbReference type="RefSeq" id="WP_345935139.1">
    <property type="nucleotide sequence ID" value="NZ_JBBKTV010000010.1"/>
</dbReference>
<proteinExistence type="predicted"/>
<keyword evidence="3" id="KW-1185">Reference proteome</keyword>
<evidence type="ECO:0000313" key="2">
    <source>
        <dbReference type="EMBL" id="MEN2990007.1"/>
    </source>
</evidence>